<proteinExistence type="inferred from homology"/>
<reference evidence="14" key="2">
    <citation type="journal article" date="2023" name="Science">
        <title>Genomic signatures of disease resistance in endangered staghorn corals.</title>
        <authorList>
            <person name="Vollmer S.V."/>
            <person name="Selwyn J.D."/>
            <person name="Despard B.A."/>
            <person name="Roesel C.L."/>
        </authorList>
    </citation>
    <scope>NUCLEOTIDE SEQUENCE</scope>
    <source>
        <strain evidence="14">K2</strain>
    </source>
</reference>
<dbReference type="FunFam" id="1.20.5.110:FF:000004">
    <property type="entry name" value="Vesicle-associated membrane protein 7"/>
    <property type="match status" value="1"/>
</dbReference>
<keyword evidence="8 12" id="KW-0472">Membrane</keyword>
<dbReference type="CDD" id="cd21133">
    <property type="entry name" value="EVE"/>
    <property type="match status" value="1"/>
</dbReference>
<evidence type="ECO:0000313" key="14">
    <source>
        <dbReference type="EMBL" id="KAK2563715.1"/>
    </source>
</evidence>
<feature type="transmembrane region" description="Helical" evidence="12">
    <location>
        <begin position="327"/>
        <end position="348"/>
    </location>
</feature>
<evidence type="ECO:0000256" key="2">
    <source>
        <dbReference type="ARBA" id="ARBA00008025"/>
    </source>
</evidence>
<accession>A0AAD9QLX6</accession>
<keyword evidence="6" id="KW-0653">Protein transport</keyword>
<dbReference type="Gene3D" id="1.20.5.110">
    <property type="match status" value="1"/>
</dbReference>
<keyword evidence="5 12" id="KW-0812">Transmembrane</keyword>
<dbReference type="PANTHER" id="PTHR14087">
    <property type="entry name" value="THYMOCYTE NUCLEAR PROTEIN 1"/>
    <property type="match status" value="1"/>
</dbReference>
<dbReference type="Proteomes" id="UP001249851">
    <property type="component" value="Unassembled WGS sequence"/>
</dbReference>
<dbReference type="InterPro" id="IPR047197">
    <property type="entry name" value="THYN1-like_EVE"/>
</dbReference>
<dbReference type="GO" id="GO:0016020">
    <property type="term" value="C:membrane"/>
    <property type="evidence" value="ECO:0007669"/>
    <property type="project" value="InterPro"/>
</dbReference>
<organism evidence="14 15">
    <name type="scientific">Acropora cervicornis</name>
    <name type="common">Staghorn coral</name>
    <dbReference type="NCBI Taxonomy" id="6130"/>
    <lineage>
        <taxon>Eukaryota</taxon>
        <taxon>Metazoa</taxon>
        <taxon>Cnidaria</taxon>
        <taxon>Anthozoa</taxon>
        <taxon>Hexacorallia</taxon>
        <taxon>Scleractinia</taxon>
        <taxon>Astrocoeniina</taxon>
        <taxon>Acroporidae</taxon>
        <taxon>Acropora</taxon>
    </lineage>
</organism>
<keyword evidence="15" id="KW-1185">Reference proteome</keyword>
<dbReference type="SUPFAM" id="SSF58038">
    <property type="entry name" value="SNARE fusion complex"/>
    <property type="match status" value="1"/>
</dbReference>
<evidence type="ECO:0000256" key="11">
    <source>
        <dbReference type="PROSITE-ProRule" id="PRU00290"/>
    </source>
</evidence>
<dbReference type="InterPro" id="IPR042855">
    <property type="entry name" value="V_SNARE_CC"/>
</dbReference>
<evidence type="ECO:0000256" key="6">
    <source>
        <dbReference type="ARBA" id="ARBA00022927"/>
    </source>
</evidence>
<dbReference type="Pfam" id="PF01878">
    <property type="entry name" value="EVE"/>
    <property type="match status" value="1"/>
</dbReference>
<dbReference type="InterPro" id="IPR052181">
    <property type="entry name" value="5hmC_binding"/>
</dbReference>
<dbReference type="PROSITE" id="PS00417">
    <property type="entry name" value="SYNAPTOBREVIN"/>
    <property type="match status" value="1"/>
</dbReference>
<evidence type="ECO:0000256" key="12">
    <source>
        <dbReference type="SAM" id="Phobius"/>
    </source>
</evidence>
<dbReference type="GO" id="GO:0005634">
    <property type="term" value="C:nucleus"/>
    <property type="evidence" value="ECO:0007669"/>
    <property type="project" value="UniProtKB-SubCell"/>
</dbReference>
<dbReference type="GO" id="GO:0005737">
    <property type="term" value="C:cytoplasm"/>
    <property type="evidence" value="ECO:0007669"/>
    <property type="project" value="UniProtKB-ARBA"/>
</dbReference>
<dbReference type="Gene3D" id="3.10.590.10">
    <property type="entry name" value="ph1033 like domains"/>
    <property type="match status" value="2"/>
</dbReference>
<evidence type="ECO:0000256" key="3">
    <source>
        <dbReference type="ARBA" id="ARBA00014654"/>
    </source>
</evidence>
<evidence type="ECO:0000259" key="13">
    <source>
        <dbReference type="PROSITE" id="PS50892"/>
    </source>
</evidence>
<dbReference type="SUPFAM" id="SSF64356">
    <property type="entry name" value="SNARE-like"/>
    <property type="match status" value="1"/>
</dbReference>
<dbReference type="GO" id="GO:0015031">
    <property type="term" value="P:protein transport"/>
    <property type="evidence" value="ECO:0007669"/>
    <property type="project" value="UniProtKB-KW"/>
</dbReference>
<keyword evidence="11" id="KW-0175">Coiled coil</keyword>
<feature type="domain" description="V-SNARE coiled-coil homology" evidence="13">
    <location>
        <begin position="262"/>
        <end position="322"/>
    </location>
</feature>
<dbReference type="PROSITE" id="PS50892">
    <property type="entry name" value="V_SNARE"/>
    <property type="match status" value="1"/>
</dbReference>
<evidence type="ECO:0000256" key="10">
    <source>
        <dbReference type="ARBA" id="ARBA00046280"/>
    </source>
</evidence>
<dbReference type="PRINTS" id="PR00219">
    <property type="entry name" value="SYNAPTOBREVN"/>
</dbReference>
<dbReference type="InterPro" id="IPR011012">
    <property type="entry name" value="Longin-like_dom_sf"/>
</dbReference>
<dbReference type="AlphaFoldDB" id="A0AAD9QLX6"/>
<dbReference type="InterPro" id="IPR015947">
    <property type="entry name" value="PUA-like_sf"/>
</dbReference>
<dbReference type="EMBL" id="JARQWQ010000024">
    <property type="protein sequence ID" value="KAK2563715.1"/>
    <property type="molecule type" value="Genomic_DNA"/>
</dbReference>
<sequence length="352" mass="40568">MKGGRYDTESEEKYEEVQYTRWLMKSEPESRFEKGVDVKFGIEDLKREPNQTACWDGVRNYQARNFMRDQMKIGQLAFFYHSNCKDPGIAGIVEVDVKFVRMLNRFISLKELKSLHLEHKASGGPLKSLALFTSARLSVQPVTEVQSIVLKCCVIIRTSRKREAMSIIYSLVSRGTTVLVDYAETTGNFQQITGSILQKIPLHNDTKCTYVSGRLIRQRFVNSSLKQRAITAHAYEFRRDFGQVLSSQMALFSDPFNDETDQISKVRRQVHEVQDVMTQNIEKVLERGEKLDVLIEKAEELDHGSQVFHAQSRRLHRKMWWQNQKMCLILTFVVLVIIAAIVLGILGADRKL</sequence>
<protein>
    <recommendedName>
        <fullName evidence="3">Thymocyte nuclear protein 1</fullName>
    </recommendedName>
</protein>
<evidence type="ECO:0000256" key="9">
    <source>
        <dbReference type="ARBA" id="ARBA00023242"/>
    </source>
</evidence>
<dbReference type="SUPFAM" id="SSF88697">
    <property type="entry name" value="PUA domain-like"/>
    <property type="match status" value="1"/>
</dbReference>
<dbReference type="InterPro" id="IPR002740">
    <property type="entry name" value="EVE_domain"/>
</dbReference>
<dbReference type="GO" id="GO:0016192">
    <property type="term" value="P:vesicle-mediated transport"/>
    <property type="evidence" value="ECO:0007669"/>
    <property type="project" value="InterPro"/>
</dbReference>
<evidence type="ECO:0000256" key="1">
    <source>
        <dbReference type="ARBA" id="ARBA00004123"/>
    </source>
</evidence>
<comment type="caution">
    <text evidence="14">The sequence shown here is derived from an EMBL/GenBank/DDBJ whole genome shotgun (WGS) entry which is preliminary data.</text>
</comment>
<evidence type="ECO:0000256" key="7">
    <source>
        <dbReference type="ARBA" id="ARBA00022989"/>
    </source>
</evidence>
<dbReference type="Pfam" id="PF00957">
    <property type="entry name" value="Synaptobrevin"/>
    <property type="match status" value="1"/>
</dbReference>
<comment type="subcellular location">
    <subcellularLocation>
        <location evidence="10">Endomembrane system</location>
        <topology evidence="10">Single-pass type IV membrane protein</topology>
    </subcellularLocation>
    <subcellularLocation>
        <location evidence="1">Nucleus</location>
    </subcellularLocation>
</comment>
<comment type="similarity">
    <text evidence="2">Belongs to the synaptobrevin family.</text>
</comment>
<dbReference type="PANTHER" id="PTHR14087:SF7">
    <property type="entry name" value="THYMOCYTE NUCLEAR PROTEIN 1"/>
    <property type="match status" value="1"/>
</dbReference>
<name>A0AAD9QLX6_ACRCE</name>
<evidence type="ECO:0000313" key="15">
    <source>
        <dbReference type="Proteomes" id="UP001249851"/>
    </source>
</evidence>
<dbReference type="Gene3D" id="3.30.450.50">
    <property type="entry name" value="Longin domain"/>
    <property type="match status" value="1"/>
</dbReference>
<gene>
    <name evidence="14" type="ORF">P5673_012700</name>
</gene>
<evidence type="ECO:0000256" key="8">
    <source>
        <dbReference type="ARBA" id="ARBA00023136"/>
    </source>
</evidence>
<keyword evidence="4" id="KW-0813">Transport</keyword>
<evidence type="ECO:0000256" key="5">
    <source>
        <dbReference type="ARBA" id="ARBA00022692"/>
    </source>
</evidence>
<keyword evidence="7 12" id="KW-1133">Transmembrane helix</keyword>
<evidence type="ECO:0000256" key="4">
    <source>
        <dbReference type="ARBA" id="ARBA00022448"/>
    </source>
</evidence>
<keyword evidence="9" id="KW-0539">Nucleus</keyword>
<reference evidence="14" key="1">
    <citation type="journal article" date="2023" name="G3 (Bethesda)">
        <title>Whole genome assembly and annotation of the endangered Caribbean coral Acropora cervicornis.</title>
        <authorList>
            <person name="Selwyn J.D."/>
            <person name="Vollmer S.V."/>
        </authorList>
    </citation>
    <scope>NUCLEOTIDE SEQUENCE</scope>
    <source>
        <strain evidence="14">K2</strain>
    </source>
</reference>
<dbReference type="InterPro" id="IPR001388">
    <property type="entry name" value="Synaptobrevin-like"/>
</dbReference>
<dbReference type="GO" id="GO:0012505">
    <property type="term" value="C:endomembrane system"/>
    <property type="evidence" value="ECO:0007669"/>
    <property type="project" value="UniProtKB-SubCell"/>
</dbReference>